<evidence type="ECO:0000259" key="26">
    <source>
        <dbReference type="PROSITE" id="PS50290"/>
    </source>
</evidence>
<dbReference type="InterPro" id="IPR003152">
    <property type="entry name" value="FATC_dom"/>
</dbReference>
<dbReference type="GO" id="GO:0032210">
    <property type="term" value="P:regulation of telomere maintenance via telomerase"/>
    <property type="evidence" value="ECO:0007669"/>
    <property type="project" value="UniProtKB-ARBA"/>
</dbReference>
<keyword evidence="15" id="KW-0007">Acetylation</keyword>
<comment type="catalytic activity">
    <reaction evidence="23">
        <text>L-seryl-[protein] + ATP = O-phospho-L-seryl-[protein] + ADP + H(+)</text>
        <dbReference type="Rhea" id="RHEA:17989"/>
        <dbReference type="Rhea" id="RHEA-COMP:9863"/>
        <dbReference type="Rhea" id="RHEA-COMP:11604"/>
        <dbReference type="ChEBI" id="CHEBI:15378"/>
        <dbReference type="ChEBI" id="CHEBI:29999"/>
        <dbReference type="ChEBI" id="CHEBI:30616"/>
        <dbReference type="ChEBI" id="CHEBI:83421"/>
        <dbReference type="ChEBI" id="CHEBI:456216"/>
        <dbReference type="EC" id="2.7.11.1"/>
    </reaction>
    <physiologicalReaction direction="left-to-right" evidence="23">
        <dbReference type="Rhea" id="RHEA:17990"/>
    </physiologicalReaction>
</comment>
<evidence type="ECO:0000256" key="8">
    <source>
        <dbReference type="ARBA" id="ARBA00022527"/>
    </source>
</evidence>
<dbReference type="GO" id="GO:0010468">
    <property type="term" value="P:regulation of gene expression"/>
    <property type="evidence" value="ECO:0007669"/>
    <property type="project" value="UniProtKB-ARBA"/>
</dbReference>
<keyword evidence="21" id="KW-0968">Cytoplasmic vesicle</keyword>
<comment type="similarity">
    <text evidence="5">Belongs to the PI3/PI4-kinase family. ATM subfamily.</text>
</comment>
<dbReference type="PROSITE" id="PS51190">
    <property type="entry name" value="FATC"/>
    <property type="match status" value="1"/>
</dbReference>
<evidence type="ECO:0000313" key="30">
    <source>
        <dbReference type="Proteomes" id="UP001208570"/>
    </source>
</evidence>
<dbReference type="GO" id="GO:1904358">
    <property type="term" value="P:positive regulation of telomere maintenance via telomere lengthening"/>
    <property type="evidence" value="ECO:0007669"/>
    <property type="project" value="UniProtKB-ARBA"/>
</dbReference>
<keyword evidence="17" id="KW-0576">Peroxisome</keyword>
<evidence type="ECO:0000256" key="3">
    <source>
        <dbReference type="ARBA" id="ARBA00004300"/>
    </source>
</evidence>
<evidence type="ECO:0000256" key="21">
    <source>
        <dbReference type="ARBA" id="ARBA00023329"/>
    </source>
</evidence>
<evidence type="ECO:0000256" key="18">
    <source>
        <dbReference type="ARBA" id="ARBA00023212"/>
    </source>
</evidence>
<dbReference type="Pfam" id="PF00454">
    <property type="entry name" value="PI3_PI4_kinase"/>
    <property type="match status" value="1"/>
</dbReference>
<comment type="caution">
    <text evidence="29">The sequence shown here is derived from an EMBL/GenBank/DDBJ whole genome shotgun (WGS) entry which is preliminary data.</text>
</comment>
<keyword evidence="19" id="KW-0539">Nucleus</keyword>
<feature type="domain" description="FAT" evidence="27">
    <location>
        <begin position="1747"/>
        <end position="2386"/>
    </location>
</feature>
<dbReference type="FunFam" id="1.10.1070.11:FF:000011">
    <property type="entry name" value="Serine-protein kinase ATM"/>
    <property type="match status" value="1"/>
</dbReference>
<comment type="catalytic activity">
    <reaction evidence="22">
        <text>L-threonyl-[protein] + ATP = O-phospho-L-threonyl-[protein] + ADP + H(+)</text>
        <dbReference type="Rhea" id="RHEA:46608"/>
        <dbReference type="Rhea" id="RHEA-COMP:11060"/>
        <dbReference type="Rhea" id="RHEA-COMP:11605"/>
        <dbReference type="ChEBI" id="CHEBI:15378"/>
        <dbReference type="ChEBI" id="CHEBI:30013"/>
        <dbReference type="ChEBI" id="CHEBI:30616"/>
        <dbReference type="ChEBI" id="CHEBI:61977"/>
        <dbReference type="ChEBI" id="CHEBI:456216"/>
        <dbReference type="EC" id="2.7.11.1"/>
    </reaction>
</comment>
<dbReference type="GO" id="GO:0005654">
    <property type="term" value="C:nucleoplasm"/>
    <property type="evidence" value="ECO:0007669"/>
    <property type="project" value="UniProtKB-ARBA"/>
</dbReference>
<dbReference type="GO" id="GO:0010557">
    <property type="term" value="P:positive regulation of macromolecule biosynthetic process"/>
    <property type="evidence" value="ECO:0007669"/>
    <property type="project" value="UniProtKB-ARBA"/>
</dbReference>
<dbReference type="PANTHER" id="PTHR37079">
    <property type="entry name" value="SERINE/THREONINE-PROTEIN KINASE ATM"/>
    <property type="match status" value="1"/>
</dbReference>
<dbReference type="GO" id="GO:1901701">
    <property type="term" value="P:cellular response to oxygen-containing compound"/>
    <property type="evidence" value="ECO:0007669"/>
    <property type="project" value="UniProtKB-ARBA"/>
</dbReference>
<evidence type="ECO:0000256" key="23">
    <source>
        <dbReference type="ARBA" id="ARBA00048977"/>
    </source>
</evidence>
<dbReference type="SUPFAM" id="SSF56112">
    <property type="entry name" value="Protein kinase-like (PK-like)"/>
    <property type="match status" value="1"/>
</dbReference>
<evidence type="ECO:0000256" key="2">
    <source>
        <dbReference type="ARBA" id="ARBA00004275"/>
    </source>
</evidence>
<dbReference type="GO" id="GO:0005813">
    <property type="term" value="C:centrosome"/>
    <property type="evidence" value="ECO:0007669"/>
    <property type="project" value="UniProtKB-SubCell"/>
</dbReference>
<dbReference type="GO" id="GO:0031410">
    <property type="term" value="C:cytoplasmic vesicle"/>
    <property type="evidence" value="ECO:0007669"/>
    <property type="project" value="UniProtKB-SubCell"/>
</dbReference>
<dbReference type="GO" id="GO:0005777">
    <property type="term" value="C:peroxisome"/>
    <property type="evidence" value="ECO:0007669"/>
    <property type="project" value="UniProtKB-SubCell"/>
</dbReference>
<dbReference type="SMART" id="SM00146">
    <property type="entry name" value="PI3Kc"/>
    <property type="match status" value="1"/>
</dbReference>
<dbReference type="InterPro" id="IPR036940">
    <property type="entry name" value="PI3/4_kinase_cat_sf"/>
</dbReference>
<dbReference type="GO" id="GO:0005524">
    <property type="term" value="F:ATP binding"/>
    <property type="evidence" value="ECO:0007669"/>
    <property type="project" value="UniProtKB-KW"/>
</dbReference>
<dbReference type="GO" id="GO:0003677">
    <property type="term" value="F:DNA binding"/>
    <property type="evidence" value="ECO:0007669"/>
    <property type="project" value="UniProtKB-KW"/>
</dbReference>
<keyword evidence="30" id="KW-1185">Reference proteome</keyword>
<feature type="compositionally biased region" description="Basic and acidic residues" evidence="25">
    <location>
        <begin position="630"/>
        <end position="640"/>
    </location>
</feature>
<evidence type="ECO:0000256" key="4">
    <source>
        <dbReference type="ARBA" id="ARBA00004541"/>
    </source>
</evidence>
<evidence type="ECO:0000256" key="1">
    <source>
        <dbReference type="ARBA" id="ARBA00004123"/>
    </source>
</evidence>
<dbReference type="SMART" id="SM01343">
    <property type="entry name" value="FATC"/>
    <property type="match status" value="1"/>
</dbReference>
<name>A0AAD9JBM9_9ANNE</name>
<dbReference type="InterPro" id="IPR000403">
    <property type="entry name" value="PI3/4_kinase_cat_dom"/>
</dbReference>
<dbReference type="GO" id="GO:0006281">
    <property type="term" value="P:DNA repair"/>
    <property type="evidence" value="ECO:0007669"/>
    <property type="project" value="InterPro"/>
</dbReference>
<dbReference type="PROSITE" id="PS51189">
    <property type="entry name" value="FAT"/>
    <property type="match status" value="1"/>
</dbReference>
<sequence>MAATQQCDIKPRKFLDIFKEYFLKIKQEQSVAVLENMVCALNILCYSVACGCHVQICELGETIFVPLLYLWKKQTSEKLKDQLIRFYQLQMVAHHPHGAKNEEQGGFMVDEELWKGNLRKLYEAVCSDLQTMKDRSKFTKRDIDHCLLKDNFLCLAADVCYQLFTENTAIIEVTQVSFLETQPGRTAKKRRLESGWGVLREVIGQNGATAASLPWIQLLTVLTEKHPTSMPEEEFHSILAMIQQAYIDSKKVLITVWLLRCLTALAQAQVAIDVGLSICTQNMCESIWQNIWSTSLRMISLNHASDEAFQLLSSLLHLRLVTPERAVWNLFLSTFSEPTDSAVCFLATFLRLYDLPEQFRPANMLIGTNKTDSDYYPLRRQLLEWLLPRHDADLDDIPLKSTVSNIRPSMMAEVLMSLTIRDHRVIGEFFAIPSASVYDLQDLKAIEMAYLVTVFEDKAEVQRNSGTDDVMSELSLIPSVQTVLKESLSKESSYLLTATNPDSMMLESMLHHACLLADVLSTSVSYSLLSTDDAVKCTVYLELKNLLKNVATHLTECLRKDMKIVPVLACLRDLFSRCTGQQQKHHNLGGCGIQIEALIRSAIPAELINCLLEMTLTKARKRKPAGSRSGDFHSTSRYDDLDPDFDLMPDESMLQGDDFDEIEGSFMEGQDSESQGSSHDGILSTASDSLFSKSVLSDIEQQLLIAVDALIWYCSDSINDTSNMNNNDIDIQADPRPQMVSTKLLNLVDPDGDYWDITKPFCLQLLRHLVEGLCTSMHTITNEEMEVFQDAIRAVCMQYRKDQEVCDVVLQLVCRLVSQLCDDGDMVSVARSQARNVTLYLLQVFWKQMLKGRYYHRTRLALADCLRMLIENDPKGKWTFWDKDNTGDSKQLPLNEVFPQLLKDNSHEVRLHVAKHIKCLFSSCTSDGVQSLTKHHQEVMFDRVYVTIQSPVTEDRQDGRIDEATNRTSVCLLALANVARVSLVCEKKAISAMCQMTKERSWEVSLVQKVLQQVATYHGYKTLQKYMRAHIPYILYHWLQNGYSLKDFPYQLSCFNTEADFYRAYKSTIIPLLVMSKDSEGLQSLEQPLQSDWSHLVKDAIPDILVHILPLFAASRLGELTKHTDIRSRVVHANSCYEFLERVVNQEVIEISIVNNFENIIVKVLMTLVHNEMDSDQPDIIIHGPEPNPPNFDPVTVKATLEYLTKGHSSNAKSLVSLLAKSQDQIEMILLSLVIHLSHTHQLPEKYRILLMYQLFVNLLCESIDELGLCWAFVLRQVIYTLLHLLEQSDVKRLTVASHQSAFVLLVLNLLHDVISAAATYSIQELSNFLSVIISTVVPFTDISGEIKEKGESIIQHLIVDNYRNLKDAIAVISPLPDVPSFHTAHEIHTELKYDKGDFSLYQEFKYFLQAAEQQHSASTLCKQHELLKFLHSKLGTEKRHLMNLCKGDEDGSNNNIVVRLIYSLIRLSKSLDLEEASAAAKCLGEIGPIKLPAIAMKERTTKNECLERALKLFKDCKHIQYCWIFHQLCDYLVDSDTDTVVAASSVLKQILATGTGMTFCKHYQSIVNDHLFCYLYPFLSVKKKKVMPQSLLCPSDSRFCQILDNDELWLPIHTNHEQWLCNLVAAIIDSSSVSDEILRLIGPVCQVKTEFCELVLPYLFHDILTGGNELFRNVLTKHVNNFFEHHCKQYDDKATKQNVDISQNLVSVQTMLSIVLYLRQQPRPPKGKQILTAWDNNFWLDLDYLLIAKAAHNCALDFASLLLSEIWCNIERETLQSQPSDTQMLTEQSDADCRSISMEPNSQETVEFTNHGFTQSNYLELLASLPNASNINVQTLMLEAYRCVGDPDALYGCGAGHLADTTSRIMTYEHEKSWYEALGCYDLQMTDGLIRNDTTSQLGLLQSLQNCGCCHILDVYLRGLSHQALDGNISLQDLQYEAAWRNSLWNLDTPARLSSDSSFNQAIYAGLIALRDHDTIMVSKALSIARHRSLGELSLSSLECVRKIYPTLCKLHSITQIEDVMHCINSDCSVDELLNRWNSHDELLQNDFVFIEPIFSLRCVLLQTLDDQLSVKEAIVTNLEKLSKCAREAGRTQLAERYVHQLRCIDVKCEERRSWTWRIEEAWVFWCRDETETAKHIMKQLIRKLESMNDTEAAILYAKCLGIYGNWLAETKSENPNVIMRQYLQKAEALLTDLGAEDEAALDTFLSLARFADAQYQNIVNHMKSATFKSKQELVKKAKEDAEQLRQIGEKNSHYLRILEKQRLIDEAELMSLDTDKNHFLKCALVTYLKCLQTGDRHDLRVFRITSLWFDNFKVEWINRIMKVNLPKIRSNKFLPVMYQLAARMSVIPQHDNNHFQNILNMLIERTVLDHPHHALFIILTLAHANKDKEMVQASQTSRRLSNKATAGGQQDNIEQMANWNVDRYKRETRPITIPSALKITKLKELTSVVVPTVETKVDPSCQYKDIVYVIRFLPTFKLAGGINLPKIIDCLGSDGVTRRQLVKGKDDLRQDAVMQQVFQMVNNLLQKDDNTCCRQLKVRTYKVIPLSQRSGLLEWCEGTVPMGEYLIASSKGAHERYRPQDWKAKQCREAMTKACGEGSRKMKYETFIKVCCNFKPVFRHFFLENFPDPADWYQRRLAYTHSVSTNSIVGYILGLGDRHVQNILIDTKTAEMIHIDLGVAFEQGRILPTPETVPFRLTRDVIDGMGVTGVEGVFRRCCEKTLELMRGSHEALITILQVLLYDPLYAWTLSPEKAYELQHKRDLKAEVNSSVDASNISDVQQLGELNDKNSDSIDNLNRVAERVLLRLQQKLQGVEDGVPLSISGQVNLLIQVATDPKNLCRLFPGWQPYV</sequence>
<feature type="domain" description="PI3K/PI4K catalytic" evidence="26">
    <location>
        <begin position="2474"/>
        <end position="2791"/>
    </location>
</feature>
<evidence type="ECO:0000256" key="20">
    <source>
        <dbReference type="ARBA" id="ARBA00023306"/>
    </source>
</evidence>
<keyword evidence="9" id="KW-0597">Phosphoprotein</keyword>
<dbReference type="PROSITE" id="PS00915">
    <property type="entry name" value="PI3_4_KINASE_1"/>
    <property type="match status" value="1"/>
</dbReference>
<dbReference type="EMBL" id="JAODUP010000449">
    <property type="protein sequence ID" value="KAK2149490.1"/>
    <property type="molecule type" value="Genomic_DNA"/>
</dbReference>
<evidence type="ECO:0000256" key="15">
    <source>
        <dbReference type="ARBA" id="ARBA00022990"/>
    </source>
</evidence>
<dbReference type="GO" id="GO:0010212">
    <property type="term" value="P:response to ionizing radiation"/>
    <property type="evidence" value="ECO:0007669"/>
    <property type="project" value="UniProtKB-ARBA"/>
</dbReference>
<dbReference type="Pfam" id="PF02259">
    <property type="entry name" value="FAT"/>
    <property type="match status" value="1"/>
</dbReference>
<dbReference type="InterPro" id="IPR011009">
    <property type="entry name" value="Kinase-like_dom_sf"/>
</dbReference>
<evidence type="ECO:0000256" key="22">
    <source>
        <dbReference type="ARBA" id="ARBA00047899"/>
    </source>
</evidence>
<evidence type="ECO:0000256" key="17">
    <source>
        <dbReference type="ARBA" id="ARBA00023140"/>
    </source>
</evidence>
<keyword evidence="16" id="KW-0238">DNA-binding</keyword>
<organism evidence="29 30">
    <name type="scientific">Paralvinella palmiformis</name>
    <dbReference type="NCBI Taxonomy" id="53620"/>
    <lineage>
        <taxon>Eukaryota</taxon>
        <taxon>Metazoa</taxon>
        <taxon>Spiralia</taxon>
        <taxon>Lophotrochozoa</taxon>
        <taxon>Annelida</taxon>
        <taxon>Polychaeta</taxon>
        <taxon>Sedentaria</taxon>
        <taxon>Canalipalpata</taxon>
        <taxon>Terebellida</taxon>
        <taxon>Terebelliformia</taxon>
        <taxon>Alvinellidae</taxon>
        <taxon>Paralvinella</taxon>
    </lineage>
</organism>
<evidence type="ECO:0000256" key="14">
    <source>
        <dbReference type="ARBA" id="ARBA00022840"/>
    </source>
</evidence>
<proteinExistence type="inferred from homology"/>
<protein>
    <recommendedName>
        <fullName evidence="24">Serine-protein kinase ATM</fullName>
        <ecNumber evidence="6">2.7.11.1</ecNumber>
    </recommendedName>
</protein>
<dbReference type="GO" id="GO:1904262">
    <property type="term" value="P:negative regulation of TORC1 signaling"/>
    <property type="evidence" value="ECO:0007669"/>
    <property type="project" value="UniProtKB-ARBA"/>
</dbReference>
<evidence type="ECO:0000256" key="7">
    <source>
        <dbReference type="ARBA" id="ARBA00022490"/>
    </source>
</evidence>
<evidence type="ECO:0000256" key="24">
    <source>
        <dbReference type="ARBA" id="ARBA00067340"/>
    </source>
</evidence>
<keyword evidence="14" id="KW-0067">ATP-binding</keyword>
<dbReference type="PROSITE" id="PS50290">
    <property type="entry name" value="PI3_4_KINASE_3"/>
    <property type="match status" value="1"/>
</dbReference>
<dbReference type="CDD" id="cd05171">
    <property type="entry name" value="PIKKc_ATM"/>
    <property type="match status" value="1"/>
</dbReference>
<evidence type="ECO:0000259" key="27">
    <source>
        <dbReference type="PROSITE" id="PS51189"/>
    </source>
</evidence>
<dbReference type="InterPro" id="IPR044107">
    <property type="entry name" value="PIKKc_ATM"/>
</dbReference>
<dbReference type="GO" id="GO:0007127">
    <property type="term" value="P:meiosis I"/>
    <property type="evidence" value="ECO:0007669"/>
    <property type="project" value="UniProtKB-ARBA"/>
</dbReference>
<dbReference type="FunFam" id="3.30.1010.10:FF:000015">
    <property type="entry name" value="Serine-protein kinase ATM"/>
    <property type="match status" value="1"/>
</dbReference>
<dbReference type="InterPro" id="IPR038980">
    <property type="entry name" value="ATM_plant"/>
</dbReference>
<dbReference type="InterPro" id="IPR018936">
    <property type="entry name" value="PI3/4_kinase_CS"/>
</dbReference>
<dbReference type="EC" id="2.7.11.1" evidence="6"/>
<dbReference type="GO" id="GO:0004674">
    <property type="term" value="F:protein serine/threonine kinase activity"/>
    <property type="evidence" value="ECO:0007669"/>
    <property type="project" value="UniProtKB-KW"/>
</dbReference>
<dbReference type="InterPro" id="IPR014009">
    <property type="entry name" value="PIK_FAT"/>
</dbReference>
<dbReference type="InterPro" id="IPR003151">
    <property type="entry name" value="PIK-rel_kinase_FAT"/>
</dbReference>
<evidence type="ECO:0000256" key="6">
    <source>
        <dbReference type="ARBA" id="ARBA00012513"/>
    </source>
</evidence>
<dbReference type="Gene3D" id="3.30.1010.10">
    <property type="entry name" value="Phosphatidylinositol 3-kinase Catalytic Subunit, Chain A, domain 4"/>
    <property type="match status" value="1"/>
</dbReference>
<dbReference type="GO" id="GO:0000077">
    <property type="term" value="P:DNA damage checkpoint signaling"/>
    <property type="evidence" value="ECO:0007669"/>
    <property type="project" value="UniProtKB-ARBA"/>
</dbReference>
<evidence type="ECO:0000256" key="25">
    <source>
        <dbReference type="SAM" id="MobiDB-lite"/>
    </source>
</evidence>
<keyword evidence="7" id="KW-0963">Cytoplasm</keyword>
<gene>
    <name evidence="29" type="ORF">LSH36_449g00025</name>
</gene>
<dbReference type="GO" id="GO:0043068">
    <property type="term" value="P:positive regulation of programmed cell death"/>
    <property type="evidence" value="ECO:0007669"/>
    <property type="project" value="UniProtKB-ARBA"/>
</dbReference>
<accession>A0AAD9JBM9</accession>
<keyword evidence="10" id="KW-0808">Transferase</keyword>
<evidence type="ECO:0000256" key="19">
    <source>
        <dbReference type="ARBA" id="ARBA00023242"/>
    </source>
</evidence>
<keyword evidence="11" id="KW-0547">Nucleotide-binding</keyword>
<keyword evidence="20" id="KW-0131">Cell cycle</keyword>
<keyword evidence="13" id="KW-0418">Kinase</keyword>
<dbReference type="PANTHER" id="PTHR37079:SF4">
    <property type="entry name" value="SERINE_THREONINE-PROTEIN KINASE ATM"/>
    <property type="match status" value="1"/>
</dbReference>
<reference evidence="29" key="1">
    <citation type="journal article" date="2023" name="Mol. Biol. Evol.">
        <title>Third-Generation Sequencing Reveals the Adaptive Role of the Epigenome in Three Deep-Sea Polychaetes.</title>
        <authorList>
            <person name="Perez M."/>
            <person name="Aroh O."/>
            <person name="Sun Y."/>
            <person name="Lan Y."/>
            <person name="Juniper S.K."/>
            <person name="Young C.R."/>
            <person name="Angers B."/>
            <person name="Qian P.Y."/>
        </authorList>
    </citation>
    <scope>NUCLEOTIDE SEQUENCE</scope>
    <source>
        <strain evidence="29">P08H-3</strain>
    </source>
</reference>
<dbReference type="Proteomes" id="UP001208570">
    <property type="component" value="Unassembled WGS sequence"/>
</dbReference>
<evidence type="ECO:0000256" key="12">
    <source>
        <dbReference type="ARBA" id="ARBA00022763"/>
    </source>
</evidence>
<keyword evidence="18" id="KW-0206">Cytoskeleton</keyword>
<evidence type="ECO:0000256" key="11">
    <source>
        <dbReference type="ARBA" id="ARBA00022741"/>
    </source>
</evidence>
<evidence type="ECO:0000256" key="16">
    <source>
        <dbReference type="ARBA" id="ARBA00023125"/>
    </source>
</evidence>
<feature type="region of interest" description="Disordered" evidence="25">
    <location>
        <begin position="623"/>
        <end position="653"/>
    </location>
</feature>
<evidence type="ECO:0000259" key="28">
    <source>
        <dbReference type="PROSITE" id="PS51190"/>
    </source>
</evidence>
<keyword evidence="12" id="KW-0227">DNA damage</keyword>
<feature type="domain" description="FATC" evidence="28">
    <location>
        <begin position="2820"/>
        <end position="2852"/>
    </location>
</feature>
<keyword evidence="8" id="KW-0723">Serine/threonine-protein kinase</keyword>
<dbReference type="Pfam" id="PF02260">
    <property type="entry name" value="FATC"/>
    <property type="match status" value="1"/>
</dbReference>
<evidence type="ECO:0000256" key="9">
    <source>
        <dbReference type="ARBA" id="ARBA00022553"/>
    </source>
</evidence>
<dbReference type="GO" id="GO:0042981">
    <property type="term" value="P:regulation of apoptotic process"/>
    <property type="evidence" value="ECO:0007669"/>
    <property type="project" value="UniProtKB-ARBA"/>
</dbReference>
<evidence type="ECO:0000256" key="5">
    <source>
        <dbReference type="ARBA" id="ARBA00010769"/>
    </source>
</evidence>
<comment type="subcellular location">
    <subcellularLocation>
        <location evidence="3">Cytoplasm</location>
        <location evidence="3">Cytoskeleton</location>
        <location evidence="3">Microtubule organizing center</location>
        <location evidence="3">Centrosome</location>
    </subcellularLocation>
    <subcellularLocation>
        <location evidence="4">Cytoplasmic vesicle</location>
    </subcellularLocation>
    <subcellularLocation>
        <location evidence="1">Nucleus</location>
    </subcellularLocation>
    <subcellularLocation>
        <location evidence="2">Peroxisome</location>
    </subcellularLocation>
</comment>
<evidence type="ECO:0000256" key="10">
    <source>
        <dbReference type="ARBA" id="ARBA00022679"/>
    </source>
</evidence>
<evidence type="ECO:0000313" key="29">
    <source>
        <dbReference type="EMBL" id="KAK2149490.1"/>
    </source>
</evidence>
<evidence type="ECO:0000256" key="13">
    <source>
        <dbReference type="ARBA" id="ARBA00022777"/>
    </source>
</evidence>
<dbReference type="Gene3D" id="1.10.1070.11">
    <property type="entry name" value="Phosphatidylinositol 3-/4-kinase, catalytic domain"/>
    <property type="match status" value="1"/>
</dbReference>